<dbReference type="EMBL" id="PYDT01000010">
    <property type="protein sequence ID" value="THU47492.1"/>
    <property type="molecule type" value="Genomic_DNA"/>
</dbReference>
<evidence type="ECO:0000256" key="2">
    <source>
        <dbReference type="ARBA" id="ARBA00004496"/>
    </source>
</evidence>
<feature type="transmembrane region" description="Helical" evidence="8">
    <location>
        <begin position="95"/>
        <end position="118"/>
    </location>
</feature>
<keyword evidence="8" id="KW-1133">Transmembrane helix</keyword>
<dbReference type="GO" id="GO:0005737">
    <property type="term" value="C:cytoplasm"/>
    <property type="evidence" value="ECO:0007669"/>
    <property type="project" value="UniProtKB-SubCell"/>
</dbReference>
<evidence type="ECO:0000313" key="10">
    <source>
        <dbReference type="Proteomes" id="UP000317650"/>
    </source>
</evidence>
<feature type="transmembrane region" description="Helical" evidence="8">
    <location>
        <begin position="66"/>
        <end position="83"/>
    </location>
</feature>
<proteinExistence type="inferred from homology"/>
<keyword evidence="5" id="KW-0963">Cytoplasm</keyword>
<keyword evidence="4" id="KW-0813">Transport</keyword>
<gene>
    <name evidence="9" type="ORF">C4D60_Mb09t16100</name>
</gene>
<reference evidence="9 10" key="1">
    <citation type="journal article" date="2019" name="Nat. Plants">
        <title>Genome sequencing of Musa balbisiana reveals subgenome evolution and function divergence in polyploid bananas.</title>
        <authorList>
            <person name="Yao X."/>
        </authorList>
    </citation>
    <scope>NUCLEOTIDE SEQUENCE [LARGE SCALE GENOMIC DNA]</scope>
    <source>
        <strain evidence="10">cv. DH-PKW</strain>
        <tissue evidence="9">Leaves</tissue>
    </source>
</reference>
<dbReference type="GO" id="GO:0006611">
    <property type="term" value="P:protein export from nucleus"/>
    <property type="evidence" value="ECO:0007669"/>
    <property type="project" value="TreeGrafter"/>
</dbReference>
<evidence type="ECO:0000256" key="5">
    <source>
        <dbReference type="ARBA" id="ARBA00022490"/>
    </source>
</evidence>
<dbReference type="STRING" id="52838.A0A4S8IJ99"/>
<evidence type="ECO:0000256" key="6">
    <source>
        <dbReference type="ARBA" id="ARBA00022927"/>
    </source>
</evidence>
<keyword evidence="8" id="KW-0812">Transmembrane</keyword>
<keyword evidence="7" id="KW-0539">Nucleus</keyword>
<evidence type="ECO:0000256" key="4">
    <source>
        <dbReference type="ARBA" id="ARBA00022448"/>
    </source>
</evidence>
<keyword evidence="6" id="KW-0653">Protein transport</keyword>
<dbReference type="GO" id="GO:0005643">
    <property type="term" value="C:nuclear pore"/>
    <property type="evidence" value="ECO:0007669"/>
    <property type="project" value="TreeGrafter"/>
</dbReference>
<dbReference type="GO" id="GO:0005049">
    <property type="term" value="F:nuclear export signal receptor activity"/>
    <property type="evidence" value="ECO:0007669"/>
    <property type="project" value="InterPro"/>
</dbReference>
<dbReference type="InterPro" id="IPR044189">
    <property type="entry name" value="XPO4/7-like"/>
</dbReference>
<keyword evidence="8" id="KW-0472">Membrane</keyword>
<dbReference type="AlphaFoldDB" id="A0A4S8IJ99"/>
<evidence type="ECO:0000256" key="8">
    <source>
        <dbReference type="SAM" id="Phobius"/>
    </source>
</evidence>
<dbReference type="PANTHER" id="PTHR12596:SF2">
    <property type="entry name" value="EXPORTIN-7 ISOFORM X1"/>
    <property type="match status" value="1"/>
</dbReference>
<evidence type="ECO:0000256" key="7">
    <source>
        <dbReference type="ARBA" id="ARBA00023242"/>
    </source>
</evidence>
<accession>A0A4S8IJ99</accession>
<keyword evidence="10" id="KW-1185">Reference proteome</keyword>
<comment type="similarity">
    <text evidence="3">Belongs to the exportin family.</text>
</comment>
<comment type="caution">
    <text evidence="9">The sequence shown here is derived from an EMBL/GenBank/DDBJ whole genome shotgun (WGS) entry which is preliminary data.</text>
</comment>
<name>A0A4S8IJ99_MUSBA</name>
<dbReference type="Proteomes" id="UP000317650">
    <property type="component" value="Chromosome 9"/>
</dbReference>
<feature type="transmembrane region" description="Helical" evidence="8">
    <location>
        <begin position="166"/>
        <end position="189"/>
    </location>
</feature>
<sequence>MTSTIVFTFKVLYGDRALTDALDVSLKMILSIPLADIFAYRKMERLCQIVNAFKKVLFSLSLGSDSISFMRNFTFLFLFWALFQFCKERITEGVFLLSGLGSRICVAHCTLVVLLSSLSSSSIATSSLSSSASISSSSSVAASSSSFTTASSSSSFATAFSASPLLLFPLFVSSCSPLIMILTKAYFAFMEVLFSNHISFILNLGTNTFLNIIGSLEAGLKGLDTGISSQIRLCASAVDNLATFYFNHITSGEILRTLFEIILFEDCGNQWSLSRPMLSLILLNEQNAPSLTKTVK</sequence>
<dbReference type="PANTHER" id="PTHR12596">
    <property type="entry name" value="EXPORTIN 4,7-RELATED"/>
    <property type="match status" value="1"/>
</dbReference>
<evidence type="ECO:0000256" key="3">
    <source>
        <dbReference type="ARBA" id="ARBA00009466"/>
    </source>
</evidence>
<comment type="subcellular location">
    <subcellularLocation>
        <location evidence="2">Cytoplasm</location>
    </subcellularLocation>
    <subcellularLocation>
        <location evidence="1">Nucleus</location>
    </subcellularLocation>
</comment>
<organism evidence="9 10">
    <name type="scientific">Musa balbisiana</name>
    <name type="common">Banana</name>
    <dbReference type="NCBI Taxonomy" id="52838"/>
    <lineage>
        <taxon>Eukaryota</taxon>
        <taxon>Viridiplantae</taxon>
        <taxon>Streptophyta</taxon>
        <taxon>Embryophyta</taxon>
        <taxon>Tracheophyta</taxon>
        <taxon>Spermatophyta</taxon>
        <taxon>Magnoliopsida</taxon>
        <taxon>Liliopsida</taxon>
        <taxon>Zingiberales</taxon>
        <taxon>Musaceae</taxon>
        <taxon>Musa</taxon>
    </lineage>
</organism>
<protein>
    <submittedName>
        <fullName evidence="9">Uncharacterized protein</fullName>
    </submittedName>
</protein>
<evidence type="ECO:0000256" key="1">
    <source>
        <dbReference type="ARBA" id="ARBA00004123"/>
    </source>
</evidence>
<evidence type="ECO:0000313" key="9">
    <source>
        <dbReference type="EMBL" id="THU47492.1"/>
    </source>
</evidence>